<dbReference type="Proteomes" id="UP001215549">
    <property type="component" value="Chromosome"/>
</dbReference>
<evidence type="ECO:0000313" key="4">
    <source>
        <dbReference type="EMBL" id="WCR04439.1"/>
    </source>
</evidence>
<organism evidence="3 5">
    <name type="scientific">Paracoccus saliphilus</name>
    <dbReference type="NCBI Taxonomy" id="405559"/>
    <lineage>
        <taxon>Bacteria</taxon>
        <taxon>Pseudomonadati</taxon>
        <taxon>Pseudomonadota</taxon>
        <taxon>Alphaproteobacteria</taxon>
        <taxon>Rhodobacterales</taxon>
        <taxon>Paracoccaceae</taxon>
        <taxon>Paracoccus</taxon>
    </lineage>
</organism>
<evidence type="ECO:0000256" key="2">
    <source>
        <dbReference type="SAM" id="MobiDB-lite"/>
    </source>
</evidence>
<dbReference type="Proteomes" id="UP000186216">
    <property type="component" value="Unassembled WGS sequence"/>
</dbReference>
<dbReference type="SUPFAM" id="SSF82784">
    <property type="entry name" value="OsmC-like"/>
    <property type="match status" value="1"/>
</dbReference>
<name>A0AA45W6F2_9RHOB</name>
<gene>
    <name evidence="4" type="ORF">JHX88_06845</name>
    <name evidence="3" type="ORF">SAMN05421772_11278</name>
</gene>
<dbReference type="EMBL" id="FTOU01000012">
    <property type="protein sequence ID" value="SIT01339.1"/>
    <property type="molecule type" value="Genomic_DNA"/>
</dbReference>
<feature type="region of interest" description="Disordered" evidence="2">
    <location>
        <begin position="1"/>
        <end position="47"/>
    </location>
</feature>
<accession>A0AA45W6F2</accession>
<evidence type="ECO:0000313" key="3">
    <source>
        <dbReference type="EMBL" id="SIT01339.1"/>
    </source>
</evidence>
<reference evidence="4 6" key="2">
    <citation type="submission" date="2021-01" db="EMBL/GenBank/DDBJ databases">
        <title>Biogeographic distribution of Paracoccus.</title>
        <authorList>
            <person name="Hollensteiner J."/>
            <person name="Leineberger J."/>
            <person name="Brinkhoff T."/>
            <person name="Daniel R."/>
        </authorList>
    </citation>
    <scope>NUCLEOTIDE SEQUENCE [LARGE SCALE GENOMIC DNA]</scope>
    <source>
        <strain evidence="4 6">DSM 18447</strain>
    </source>
</reference>
<protein>
    <submittedName>
        <fullName evidence="4">Organic hydroperoxide resistance protein</fullName>
    </submittedName>
    <submittedName>
        <fullName evidence="3">Peroxiredoxin, Ohr subfamily</fullName>
    </submittedName>
</protein>
<evidence type="ECO:0000313" key="5">
    <source>
        <dbReference type="Proteomes" id="UP000186216"/>
    </source>
</evidence>
<dbReference type="InterPro" id="IPR036102">
    <property type="entry name" value="OsmC/Ohrsf"/>
</dbReference>
<proteinExistence type="inferred from homology"/>
<dbReference type="Gene3D" id="2.20.25.10">
    <property type="match status" value="1"/>
</dbReference>
<dbReference type="InterPro" id="IPR015946">
    <property type="entry name" value="KH_dom-like_a/b"/>
</dbReference>
<dbReference type="Pfam" id="PF02566">
    <property type="entry name" value="OsmC"/>
    <property type="match status" value="1"/>
</dbReference>
<evidence type="ECO:0000256" key="1">
    <source>
        <dbReference type="ARBA" id="ARBA00007378"/>
    </source>
</evidence>
<dbReference type="AlphaFoldDB" id="A0AA45W6F2"/>
<dbReference type="NCBIfam" id="TIGR03561">
    <property type="entry name" value="organ_hyd_perox"/>
    <property type="match status" value="1"/>
</dbReference>
<evidence type="ECO:0000313" key="6">
    <source>
        <dbReference type="Proteomes" id="UP001215549"/>
    </source>
</evidence>
<dbReference type="InterPro" id="IPR019953">
    <property type="entry name" value="OHR"/>
</dbReference>
<dbReference type="RefSeq" id="WP_076527180.1">
    <property type="nucleotide sequence ID" value="NZ_CP067140.1"/>
</dbReference>
<comment type="similarity">
    <text evidence="1">Belongs to the OsmC/Ohr family.</text>
</comment>
<dbReference type="Gene3D" id="3.30.300.20">
    <property type="match status" value="1"/>
</dbReference>
<dbReference type="GO" id="GO:0006979">
    <property type="term" value="P:response to oxidative stress"/>
    <property type="evidence" value="ECO:0007669"/>
    <property type="project" value="InterPro"/>
</dbReference>
<dbReference type="EMBL" id="CP067140">
    <property type="protein sequence ID" value="WCR04439.1"/>
    <property type="molecule type" value="Genomic_DNA"/>
</dbReference>
<sequence length="143" mass="14617">MPTKNVAYRTSATATGGGRDGKSKVDDGSFTADLTVPKELGGPGGDGLNPEKLFATGYAACFMGAMRHYAASKKIAVPDDASVQVSVGIGPREDTGFGLDVEISVSLPGVDRETAEDLVAGGHVVCPYSDATRGSLNITPKLA</sequence>
<dbReference type="PANTHER" id="PTHR33797:SF2">
    <property type="entry name" value="ORGANIC HYDROPEROXIDE RESISTANCE PROTEIN-LIKE"/>
    <property type="match status" value="1"/>
</dbReference>
<keyword evidence="6" id="KW-1185">Reference proteome</keyword>
<reference evidence="3 5" key="1">
    <citation type="submission" date="2017-01" db="EMBL/GenBank/DDBJ databases">
        <authorList>
            <person name="Varghese N."/>
            <person name="Submissions S."/>
        </authorList>
    </citation>
    <scope>NUCLEOTIDE SEQUENCE [LARGE SCALE GENOMIC DNA]</scope>
    <source>
        <strain evidence="3 5">DSM 18447</strain>
    </source>
</reference>
<dbReference type="InterPro" id="IPR003718">
    <property type="entry name" value="OsmC/Ohr_fam"/>
</dbReference>
<dbReference type="PANTHER" id="PTHR33797">
    <property type="entry name" value="ORGANIC HYDROPEROXIDE RESISTANCE PROTEIN-LIKE"/>
    <property type="match status" value="1"/>
</dbReference>